<name>C0G047_9FIRM</name>
<reference evidence="1 2" key="1">
    <citation type="submission" date="2009-02" db="EMBL/GenBank/DDBJ databases">
        <authorList>
            <person name="Fulton L."/>
            <person name="Clifton S."/>
            <person name="Fulton B."/>
            <person name="Xu J."/>
            <person name="Minx P."/>
            <person name="Pepin K.H."/>
            <person name="Johnson M."/>
            <person name="Bhonagiri V."/>
            <person name="Nash W.E."/>
            <person name="Mardis E.R."/>
            <person name="Wilson R.K."/>
        </authorList>
    </citation>
    <scope>NUCLEOTIDE SEQUENCE [LARGE SCALE GENOMIC DNA]</scope>
    <source>
        <strain evidence="1 2">DSM 16841</strain>
    </source>
</reference>
<sequence length="40" mass="4459">MENSSGLFSEIRIFTICKALHNDMKPALSGIPQILENINI</sequence>
<comment type="caution">
    <text evidence="1">The sequence shown here is derived from an EMBL/GenBank/DDBJ whole genome shotgun (WGS) entry which is preliminary data.</text>
</comment>
<accession>C0G047</accession>
<gene>
    <name evidence="1" type="ORF">ROSEINA2194_04396</name>
</gene>
<dbReference type="EMBL" id="ACFY01000170">
    <property type="protein sequence ID" value="EEG91917.1"/>
    <property type="molecule type" value="Genomic_DNA"/>
</dbReference>
<dbReference type="AlphaFoldDB" id="C0G047"/>
<reference evidence="1 2" key="2">
    <citation type="submission" date="2009-03" db="EMBL/GenBank/DDBJ databases">
        <title>Draft genome sequence of Roseburia inulinivorans (DSM 16841).</title>
        <authorList>
            <person name="Sudarsanam P."/>
            <person name="Ley R."/>
            <person name="Guruge J."/>
            <person name="Turnbaugh P.J."/>
            <person name="Mahowald M."/>
            <person name="Liep D."/>
            <person name="Gordon J."/>
        </authorList>
    </citation>
    <scope>NUCLEOTIDE SEQUENCE [LARGE SCALE GENOMIC DNA]</scope>
    <source>
        <strain evidence="1 2">DSM 16841</strain>
    </source>
</reference>
<protein>
    <submittedName>
        <fullName evidence="1">Uncharacterized protein</fullName>
    </submittedName>
</protein>
<dbReference type="Proteomes" id="UP000003561">
    <property type="component" value="Unassembled WGS sequence"/>
</dbReference>
<evidence type="ECO:0000313" key="1">
    <source>
        <dbReference type="EMBL" id="EEG91917.1"/>
    </source>
</evidence>
<evidence type="ECO:0000313" key="2">
    <source>
        <dbReference type="Proteomes" id="UP000003561"/>
    </source>
</evidence>
<organism evidence="1 2">
    <name type="scientific">Roseburia inulinivorans DSM 16841</name>
    <dbReference type="NCBI Taxonomy" id="622312"/>
    <lineage>
        <taxon>Bacteria</taxon>
        <taxon>Bacillati</taxon>
        <taxon>Bacillota</taxon>
        <taxon>Clostridia</taxon>
        <taxon>Lachnospirales</taxon>
        <taxon>Lachnospiraceae</taxon>
        <taxon>Roseburia</taxon>
    </lineage>
</organism>
<proteinExistence type="predicted"/>